<gene>
    <name evidence="3" type="ORF">CFIMG_006515RA</name>
</gene>
<dbReference type="GO" id="GO:0016810">
    <property type="term" value="F:hydrolase activity, acting on carbon-nitrogen (but not peptide) bonds"/>
    <property type="evidence" value="ECO:0007669"/>
    <property type="project" value="InterPro"/>
</dbReference>
<dbReference type="CDD" id="cd01299">
    <property type="entry name" value="Met_dep_hydrolase_A"/>
    <property type="match status" value="1"/>
</dbReference>
<feature type="compositionally biased region" description="Gly residues" evidence="1">
    <location>
        <begin position="15"/>
        <end position="24"/>
    </location>
</feature>
<evidence type="ECO:0000313" key="4">
    <source>
        <dbReference type="Proteomes" id="UP000222788"/>
    </source>
</evidence>
<feature type="domain" description="Amidohydrolase-related" evidence="2">
    <location>
        <begin position="211"/>
        <end position="519"/>
    </location>
</feature>
<feature type="region of interest" description="Disordered" evidence="1">
    <location>
        <begin position="1"/>
        <end position="37"/>
    </location>
</feature>
<dbReference type="PANTHER" id="PTHR43135">
    <property type="entry name" value="ALPHA-D-RIBOSE 1-METHYLPHOSPHONATE 5-TRIPHOSPHATE DIPHOSPHATASE"/>
    <property type="match status" value="1"/>
</dbReference>
<reference evidence="3 4" key="2">
    <citation type="journal article" date="2013" name="IMA Fungus">
        <title>IMA Genome-F 1: Ceratocystis fimbriata: Draft nuclear genome sequence for the plant pathogen, Ceratocystis fimbriata.</title>
        <authorList>
            <person name="Wilken P.M."/>
            <person name="Steenkamp E.T."/>
            <person name="Wingfield M.J."/>
            <person name="de Beer Z.W."/>
            <person name="Wingfield B.D."/>
        </authorList>
    </citation>
    <scope>NUCLEOTIDE SEQUENCE [LARGE SCALE GENOMIC DNA]</scope>
    <source>
        <strain evidence="3 4">CBS 114723</strain>
    </source>
</reference>
<dbReference type="Gene3D" id="2.30.40.10">
    <property type="entry name" value="Urease, subunit C, domain 1"/>
    <property type="match status" value="1"/>
</dbReference>
<protein>
    <recommendedName>
        <fullName evidence="2">Amidohydrolase-related domain-containing protein</fullName>
    </recommendedName>
</protein>
<keyword evidence="4" id="KW-1185">Reference proteome</keyword>
<evidence type="ECO:0000259" key="2">
    <source>
        <dbReference type="Pfam" id="PF01979"/>
    </source>
</evidence>
<dbReference type="Gene3D" id="3.20.20.140">
    <property type="entry name" value="Metal-dependent hydrolases"/>
    <property type="match status" value="1"/>
</dbReference>
<name>A0A2C5WWK8_9PEZI</name>
<feature type="compositionally biased region" description="Pro residues" evidence="1">
    <location>
        <begin position="1"/>
        <end position="13"/>
    </location>
</feature>
<dbReference type="Proteomes" id="UP000222788">
    <property type="component" value="Unassembled WGS sequence"/>
</dbReference>
<dbReference type="EMBL" id="APWK03000155">
    <property type="protein sequence ID" value="PHH50004.1"/>
    <property type="molecule type" value="Genomic_DNA"/>
</dbReference>
<proteinExistence type="predicted"/>
<dbReference type="Pfam" id="PF01979">
    <property type="entry name" value="Amidohydro_1"/>
    <property type="match status" value="1"/>
</dbReference>
<dbReference type="InterPro" id="IPR057744">
    <property type="entry name" value="OTAase-like"/>
</dbReference>
<feature type="region of interest" description="Disordered" evidence="1">
    <location>
        <begin position="353"/>
        <end position="376"/>
    </location>
</feature>
<dbReference type="AlphaFoldDB" id="A0A2C5WWK8"/>
<dbReference type="SUPFAM" id="SSF51556">
    <property type="entry name" value="Metallo-dependent hydrolases"/>
    <property type="match status" value="1"/>
</dbReference>
<dbReference type="InterPro" id="IPR032466">
    <property type="entry name" value="Metal_Hydrolase"/>
</dbReference>
<evidence type="ECO:0000313" key="3">
    <source>
        <dbReference type="EMBL" id="PHH50004.1"/>
    </source>
</evidence>
<organism evidence="3 4">
    <name type="scientific">Ceratocystis fimbriata CBS 114723</name>
    <dbReference type="NCBI Taxonomy" id="1035309"/>
    <lineage>
        <taxon>Eukaryota</taxon>
        <taxon>Fungi</taxon>
        <taxon>Dikarya</taxon>
        <taxon>Ascomycota</taxon>
        <taxon>Pezizomycotina</taxon>
        <taxon>Sordariomycetes</taxon>
        <taxon>Hypocreomycetidae</taxon>
        <taxon>Microascales</taxon>
        <taxon>Ceratocystidaceae</taxon>
        <taxon>Ceratocystis</taxon>
    </lineage>
</organism>
<dbReference type="InterPro" id="IPR051781">
    <property type="entry name" value="Metallo-dep_Hydrolase"/>
</dbReference>
<dbReference type="InterPro" id="IPR011059">
    <property type="entry name" value="Metal-dep_hydrolase_composite"/>
</dbReference>
<dbReference type="OrthoDB" id="5595695at2759"/>
<sequence length="633" mass="67297">MDPPRPSLRPLPFPRGGGAKGGGKANYKSSSTHSVSTYSMLTSRPKPIDTAIGSATAIGSSSQSYKHVPVPIDRKPPARYCPPGVDFPRRAGSSFGLAPGRPGTVAISASAPVSIPTPTLSTLSATARATITKPTDDSYVRMQRHKHKSRQEQRILTIHTSMLFDPRTEEVVPDVTIEVNCATGKIMRMIQHDADTEVVTKTGDVDLRGKFVMPGLVDSNTHVFLHSYRERPPSAQISAESVVERTIRATNHVRAALLAGYTTLRDLGTEGMQSYDTDLRNSINRGLAPGPRLFVATRPLTSLTLDSLNDDLASCMLVDPKDRIAAVINAVRTRAAAGADVIKVYVDSPSHPFNGAGSTSTSEDEPKTPNSPAAFTPTPAFTYAELRALVNEARINKLPVAAHATSADASLMAVEAGASTLEHGPINADDELFLAMRERGCIYVPTLAALAVLNPDAMQAMQRSVRLAYDIGVTIAAGGDSGVFAHGQNARELELLIDAGMPVMAVLCAATINGYRACGGGWMQGAEASGADNGAKVGRGRGRGSIGGVGSAGVQFGWLGEGCVADIVALDADPRSDSRAFRHVDFIMKEGQIWKLDGVRTSLIFGPAMELGFPGQDEMEMGWEVVERPSWRD</sequence>
<accession>A0A2C5WWK8</accession>
<evidence type="ECO:0000256" key="1">
    <source>
        <dbReference type="SAM" id="MobiDB-lite"/>
    </source>
</evidence>
<dbReference type="SUPFAM" id="SSF51338">
    <property type="entry name" value="Composite domain of metallo-dependent hydrolases"/>
    <property type="match status" value="2"/>
</dbReference>
<reference evidence="3 4" key="1">
    <citation type="journal article" date="2013" name="Fungal Biol.">
        <title>Analysis of microsatellite markers in the genome of the plant pathogen Ceratocystis fimbriata.</title>
        <authorList>
            <person name="Simpson M.C."/>
            <person name="Wilken P.M."/>
            <person name="Coetzee M.P."/>
            <person name="Wingfield M.J."/>
            <person name="Wingfield B.D."/>
        </authorList>
    </citation>
    <scope>NUCLEOTIDE SEQUENCE [LARGE SCALE GENOMIC DNA]</scope>
    <source>
        <strain evidence="3 4">CBS 114723</strain>
    </source>
</reference>
<dbReference type="InterPro" id="IPR006680">
    <property type="entry name" value="Amidohydro-rel"/>
</dbReference>
<dbReference type="PANTHER" id="PTHR43135:SF3">
    <property type="entry name" value="ALPHA-D-RIBOSE 1-METHYLPHOSPHONATE 5-TRIPHOSPHATE DIPHOSPHATASE"/>
    <property type="match status" value="1"/>
</dbReference>
<dbReference type="STRING" id="1035309.A0A2C5WWK8"/>
<comment type="caution">
    <text evidence="3">The sequence shown here is derived from an EMBL/GenBank/DDBJ whole genome shotgun (WGS) entry which is preliminary data.</text>
</comment>